<organism evidence="3 4">
    <name type="scientific">Methylocystis bryophila</name>
    <dbReference type="NCBI Taxonomy" id="655015"/>
    <lineage>
        <taxon>Bacteria</taxon>
        <taxon>Pseudomonadati</taxon>
        <taxon>Pseudomonadota</taxon>
        <taxon>Alphaproteobacteria</taxon>
        <taxon>Hyphomicrobiales</taxon>
        <taxon>Methylocystaceae</taxon>
        <taxon>Methylocystis</taxon>
    </lineage>
</organism>
<dbReference type="GO" id="GO:0004713">
    <property type="term" value="F:protein tyrosine kinase activity"/>
    <property type="evidence" value="ECO:0007669"/>
    <property type="project" value="TreeGrafter"/>
</dbReference>
<dbReference type="GO" id="GO:0005886">
    <property type="term" value="C:plasma membrane"/>
    <property type="evidence" value="ECO:0007669"/>
    <property type="project" value="TreeGrafter"/>
</dbReference>
<proteinExistence type="predicted"/>
<gene>
    <name evidence="3" type="ORF">B1812_08450</name>
</gene>
<accession>A0A1W6MU67</accession>
<dbReference type="PANTHER" id="PTHR32309:SF13">
    <property type="entry name" value="FERRIC ENTEROBACTIN TRANSPORT PROTEIN FEPE"/>
    <property type="match status" value="1"/>
</dbReference>
<evidence type="ECO:0000313" key="3">
    <source>
        <dbReference type="EMBL" id="ARN81102.1"/>
    </source>
</evidence>
<dbReference type="KEGG" id="mbry:B1812_08450"/>
<keyword evidence="2" id="KW-1133">Transmembrane helix</keyword>
<protein>
    <submittedName>
        <fullName evidence="3">Capsule biosynthesis protein</fullName>
    </submittedName>
</protein>
<evidence type="ECO:0000256" key="2">
    <source>
        <dbReference type="SAM" id="Phobius"/>
    </source>
</evidence>
<reference evidence="3 4" key="1">
    <citation type="submission" date="2017-02" db="EMBL/GenBank/DDBJ databases">
        <authorList>
            <person name="Peterson S.W."/>
        </authorList>
    </citation>
    <scope>NUCLEOTIDE SEQUENCE [LARGE SCALE GENOMIC DNA]</scope>
    <source>
        <strain evidence="3 4">S285</strain>
    </source>
</reference>
<keyword evidence="4" id="KW-1185">Reference proteome</keyword>
<keyword evidence="1" id="KW-0175">Coiled coil</keyword>
<feature type="coiled-coil region" evidence="1">
    <location>
        <begin position="318"/>
        <end position="384"/>
    </location>
</feature>
<feature type="transmembrane region" description="Helical" evidence="2">
    <location>
        <begin position="74"/>
        <end position="97"/>
    </location>
</feature>
<dbReference type="AlphaFoldDB" id="A0A1W6MU67"/>
<name>A0A1W6MU67_9HYPH</name>
<dbReference type="InterPro" id="IPR050445">
    <property type="entry name" value="Bact_polysacc_biosynth/exp"/>
</dbReference>
<evidence type="ECO:0000313" key="4">
    <source>
        <dbReference type="Proteomes" id="UP000193978"/>
    </source>
</evidence>
<dbReference type="OrthoDB" id="7800844at2"/>
<dbReference type="PANTHER" id="PTHR32309">
    <property type="entry name" value="TYROSINE-PROTEIN KINASE"/>
    <property type="match status" value="1"/>
</dbReference>
<dbReference type="Proteomes" id="UP000193978">
    <property type="component" value="Chromosome"/>
</dbReference>
<sequence>MRELKAPDRKEEELAPLSAPLGNLPRLPVNVGWLRPVAAAGPVAAKLILENIERVVGAAPVRTLPTTLASAPPVLLSFIGFVLVPSLAVVLYFAFFASDQFAVESKFAVRSVETEQSSSDSANASSSSSSAGFSFTATGQNAYIVTSYIRSRAIVDDMNSKLNLREIFRRPEADFWARLRRDASIDELTQYWLSMVDTYVDSLSGVVTVRLRAFRRDDALALGRAVVETSEALVNRISERARRDATAMAEKEVRRAFEAVQKSLAELHEFRDKAGIIDPGQAMGEIGKLLLPLLTEKEKLESELFVATREMSEDAPTVQVLRKNLDAAEAHIKELKARITSQPGGAGQTVAASIAKFEELEIQRQLAERLYALAQADLDRAQLRATRQNIYLSVFVPPSLPEESRYPRRFAFSLLTFVALTVVWAIVMMVIASVEDHRL</sequence>
<dbReference type="EMBL" id="CP019948">
    <property type="protein sequence ID" value="ARN81102.1"/>
    <property type="molecule type" value="Genomic_DNA"/>
</dbReference>
<keyword evidence="2" id="KW-0812">Transmembrane</keyword>
<dbReference type="STRING" id="655015.B1812_08450"/>
<evidence type="ECO:0000256" key="1">
    <source>
        <dbReference type="SAM" id="Coils"/>
    </source>
</evidence>
<keyword evidence="2" id="KW-0472">Membrane</keyword>
<dbReference type="RefSeq" id="WP_085771190.1">
    <property type="nucleotide sequence ID" value="NZ_AP027149.1"/>
</dbReference>
<feature type="transmembrane region" description="Helical" evidence="2">
    <location>
        <begin position="410"/>
        <end position="434"/>
    </location>
</feature>